<dbReference type="InterPro" id="IPR050756">
    <property type="entry name" value="CSN3"/>
</dbReference>
<feature type="domain" description="COP9 signalosome complex subunit 3 N-terminal helical repeats" evidence="2">
    <location>
        <begin position="53"/>
        <end position="299"/>
    </location>
</feature>
<dbReference type="GO" id="GO:0008180">
    <property type="term" value="C:COP9 signalosome"/>
    <property type="evidence" value="ECO:0007669"/>
    <property type="project" value="TreeGrafter"/>
</dbReference>
<protein>
    <recommendedName>
        <fullName evidence="2">COP9 signalosome complex subunit 3 N-terminal helical repeats domain-containing protein</fullName>
    </recommendedName>
</protein>
<gene>
    <name evidence="3" type="ORF">HO133_008200</name>
</gene>
<name>A0A8H6FHH6_9LECA</name>
<dbReference type="RefSeq" id="XP_037156404.1">
    <property type="nucleotide sequence ID" value="XM_037299068.1"/>
</dbReference>
<dbReference type="GO" id="GO:0006511">
    <property type="term" value="P:ubiquitin-dependent protein catabolic process"/>
    <property type="evidence" value="ECO:0007669"/>
    <property type="project" value="TreeGrafter"/>
</dbReference>
<proteinExistence type="predicted"/>
<dbReference type="InterPro" id="IPR055089">
    <property type="entry name" value="COP9_N"/>
</dbReference>
<accession>A0A8H6FHH6</accession>
<comment type="caution">
    <text evidence="3">The sequence shown here is derived from an EMBL/GenBank/DDBJ whole genome shotgun (WGS) entry which is preliminary data.</text>
</comment>
<keyword evidence="1" id="KW-0963">Cytoplasm</keyword>
<reference evidence="3 4" key="1">
    <citation type="journal article" date="2020" name="Genomics">
        <title>Complete, high-quality genomes from long-read metagenomic sequencing of two wolf lichen thalli reveals enigmatic genome architecture.</title>
        <authorList>
            <person name="McKenzie S.K."/>
            <person name="Walston R.F."/>
            <person name="Allen J.L."/>
        </authorList>
    </citation>
    <scope>NUCLEOTIDE SEQUENCE [LARGE SCALE GENOMIC DNA]</scope>
    <source>
        <strain evidence="3">WasteWater1</strain>
    </source>
</reference>
<sequence>MDALLPQLLSFPPHPEPAKPISDSEYDKHIKNLVQHINTIPASKLISGVPGGGDLLDIIDPSKNTLPYLYTLLAHIGGSAGKQKSGSISDTFHPGSALWQKMLDFMERFDERQIRYAGTELRRLIDVTAIKAERVSQPWAAIPPIRSAILRVDESSSTFTSSHTTFARLCLEARAYTAALPVLDHNIFHFPPTTNKLAENSMFPHLSSHHDSSSTFITPDSGLSAKLEYRHHLLYFLYGAMIYMGLKKWKRALLFLEIVIMSPVLSNVSKIQVDAYKKWVLVSLLYKGHPLDLPKTLSQQATKQYHAICKAYDGLAEVFKDGILNEESDQRLIAEATAGEAWWAPDFNRGLIVQVIDAFRQFSVVQLGKTFAALTVADIARRTSPDPNDYAGTGDYVIHLISTGVLNATITQPSNDPASWILRFSDSASGPLSRTEEQQHQHLEKQTRKIKSLMEHIREADRKLSLNKDYIAEAKKAKKTRLNDLEGGMDEGPWMAHSGDAYEHDEDMMADL</sequence>
<evidence type="ECO:0000259" key="2">
    <source>
        <dbReference type="Pfam" id="PF22788"/>
    </source>
</evidence>
<dbReference type="PANTHER" id="PTHR10758">
    <property type="entry name" value="26S PROTEASOME NON-ATPASE REGULATORY SUBUNIT 3/COP9 SIGNALOSOME COMPLEX SUBUNIT 3"/>
    <property type="match status" value="1"/>
</dbReference>
<dbReference type="PANTHER" id="PTHR10758:SF1">
    <property type="entry name" value="COP9 SIGNALOSOME COMPLEX SUBUNIT 3"/>
    <property type="match status" value="1"/>
</dbReference>
<dbReference type="AlphaFoldDB" id="A0A8H6FHH6"/>
<dbReference type="GeneID" id="59336597"/>
<evidence type="ECO:0000313" key="4">
    <source>
        <dbReference type="Proteomes" id="UP000593566"/>
    </source>
</evidence>
<evidence type="ECO:0000313" key="3">
    <source>
        <dbReference type="EMBL" id="KAF6228470.1"/>
    </source>
</evidence>
<dbReference type="EMBL" id="JACCJB010000004">
    <property type="protein sequence ID" value="KAF6228470.1"/>
    <property type="molecule type" value="Genomic_DNA"/>
</dbReference>
<evidence type="ECO:0000256" key="1">
    <source>
        <dbReference type="ARBA" id="ARBA00022490"/>
    </source>
</evidence>
<dbReference type="Pfam" id="PF22788">
    <property type="entry name" value="COP9_hel_rpt"/>
    <property type="match status" value="1"/>
</dbReference>
<organism evidence="3 4">
    <name type="scientific">Letharia lupina</name>
    <dbReference type="NCBI Taxonomy" id="560253"/>
    <lineage>
        <taxon>Eukaryota</taxon>
        <taxon>Fungi</taxon>
        <taxon>Dikarya</taxon>
        <taxon>Ascomycota</taxon>
        <taxon>Pezizomycotina</taxon>
        <taxon>Lecanoromycetes</taxon>
        <taxon>OSLEUM clade</taxon>
        <taxon>Lecanoromycetidae</taxon>
        <taxon>Lecanorales</taxon>
        <taxon>Lecanorineae</taxon>
        <taxon>Parmeliaceae</taxon>
        <taxon>Letharia</taxon>
    </lineage>
</organism>
<keyword evidence="4" id="KW-1185">Reference proteome</keyword>
<dbReference type="Proteomes" id="UP000593566">
    <property type="component" value="Unassembled WGS sequence"/>
</dbReference>